<comment type="caution">
    <text evidence="1">The sequence shown here is derived from an EMBL/GenBank/DDBJ whole genome shotgun (WGS) entry which is preliminary data.</text>
</comment>
<sequence>MEASRWAAWFATLLDGEALTIVGAGLGGEIVRRIQLGTATVSDVIRAAWELGRDPRELFPVSFDDFDRLGDDLLGRDTESVTQGM</sequence>
<evidence type="ECO:0000313" key="2">
    <source>
        <dbReference type="Proteomes" id="UP000254869"/>
    </source>
</evidence>
<dbReference type="AlphaFoldDB" id="A0A370HY28"/>
<accession>A0A370HY28</accession>
<organism evidence="1 2">
    <name type="scientific">Nocardia pseudobrasiliensis</name>
    <dbReference type="NCBI Taxonomy" id="45979"/>
    <lineage>
        <taxon>Bacteria</taxon>
        <taxon>Bacillati</taxon>
        <taxon>Actinomycetota</taxon>
        <taxon>Actinomycetes</taxon>
        <taxon>Mycobacteriales</taxon>
        <taxon>Nocardiaceae</taxon>
        <taxon>Nocardia</taxon>
    </lineage>
</organism>
<proteinExistence type="predicted"/>
<gene>
    <name evidence="1" type="ORF">DFR76_111229</name>
</gene>
<dbReference type="EMBL" id="QQBC01000011">
    <property type="protein sequence ID" value="RDI63210.1"/>
    <property type="molecule type" value="Genomic_DNA"/>
</dbReference>
<evidence type="ECO:0000313" key="1">
    <source>
        <dbReference type="EMBL" id="RDI63210.1"/>
    </source>
</evidence>
<protein>
    <submittedName>
        <fullName evidence="1">Uncharacterized protein</fullName>
    </submittedName>
</protein>
<reference evidence="1 2" key="1">
    <citation type="submission" date="2018-07" db="EMBL/GenBank/DDBJ databases">
        <title>Genomic Encyclopedia of Type Strains, Phase IV (KMG-IV): sequencing the most valuable type-strain genomes for metagenomic binning, comparative biology and taxonomic classification.</title>
        <authorList>
            <person name="Goeker M."/>
        </authorList>
    </citation>
    <scope>NUCLEOTIDE SEQUENCE [LARGE SCALE GENOMIC DNA]</scope>
    <source>
        <strain evidence="1 2">DSM 44290</strain>
    </source>
</reference>
<dbReference type="Proteomes" id="UP000254869">
    <property type="component" value="Unassembled WGS sequence"/>
</dbReference>
<keyword evidence="2" id="KW-1185">Reference proteome</keyword>
<name>A0A370HY28_9NOCA</name>